<dbReference type="EMBL" id="CP133614">
    <property type="protein sequence ID" value="WMV20721.1"/>
    <property type="molecule type" value="Genomic_DNA"/>
</dbReference>
<proteinExistence type="predicted"/>
<name>A0AAF0TIJ9_SOLVR</name>
<dbReference type="Proteomes" id="UP001234989">
    <property type="component" value="Chromosome 3"/>
</dbReference>
<reference evidence="1" key="1">
    <citation type="submission" date="2023-08" db="EMBL/GenBank/DDBJ databases">
        <title>A de novo genome assembly of Solanum verrucosum Schlechtendal, a Mexican diploid species geographically isolated from the other diploid A-genome species in potato relatives.</title>
        <authorList>
            <person name="Hosaka K."/>
        </authorList>
    </citation>
    <scope>NUCLEOTIDE SEQUENCE</scope>
    <source>
        <tissue evidence="1">Young leaves</tissue>
    </source>
</reference>
<gene>
    <name evidence="1" type="ORF">MTR67_014106</name>
</gene>
<keyword evidence="2" id="KW-1185">Reference proteome</keyword>
<sequence>MGFGRRWSYCLVVLAQVLVMELLSLVWPAGFIRRSFCGSDDRVWFRATPEFRSSKLTGSLLL</sequence>
<dbReference type="AlphaFoldDB" id="A0AAF0TIJ9"/>
<accession>A0AAF0TIJ9</accession>
<protein>
    <submittedName>
        <fullName evidence="1">Uncharacterized protein</fullName>
    </submittedName>
</protein>
<evidence type="ECO:0000313" key="1">
    <source>
        <dbReference type="EMBL" id="WMV20721.1"/>
    </source>
</evidence>
<organism evidence="1 2">
    <name type="scientific">Solanum verrucosum</name>
    <dbReference type="NCBI Taxonomy" id="315347"/>
    <lineage>
        <taxon>Eukaryota</taxon>
        <taxon>Viridiplantae</taxon>
        <taxon>Streptophyta</taxon>
        <taxon>Embryophyta</taxon>
        <taxon>Tracheophyta</taxon>
        <taxon>Spermatophyta</taxon>
        <taxon>Magnoliopsida</taxon>
        <taxon>eudicotyledons</taxon>
        <taxon>Gunneridae</taxon>
        <taxon>Pentapetalae</taxon>
        <taxon>asterids</taxon>
        <taxon>lamiids</taxon>
        <taxon>Solanales</taxon>
        <taxon>Solanaceae</taxon>
        <taxon>Solanoideae</taxon>
        <taxon>Solaneae</taxon>
        <taxon>Solanum</taxon>
    </lineage>
</organism>
<evidence type="ECO:0000313" key="2">
    <source>
        <dbReference type="Proteomes" id="UP001234989"/>
    </source>
</evidence>